<name>A0A4S9K936_AURPU</name>
<feature type="domain" description="Methyltransferase" evidence="1">
    <location>
        <begin position="46"/>
        <end position="138"/>
    </location>
</feature>
<evidence type="ECO:0000313" key="3">
    <source>
        <dbReference type="Proteomes" id="UP000306584"/>
    </source>
</evidence>
<dbReference type="InterPro" id="IPR041698">
    <property type="entry name" value="Methyltransf_25"/>
</dbReference>
<comment type="caution">
    <text evidence="2">The sequence shown here is derived from an EMBL/GenBank/DDBJ whole genome shotgun (WGS) entry which is preliminary data.</text>
</comment>
<reference evidence="2 3" key="1">
    <citation type="submission" date="2018-10" db="EMBL/GenBank/DDBJ databases">
        <title>Fifty Aureobasidium pullulans genomes reveal a recombining polyextremotolerant generalist.</title>
        <authorList>
            <person name="Gostincar C."/>
            <person name="Turk M."/>
            <person name="Zajc J."/>
            <person name="Gunde-Cimerman N."/>
        </authorList>
    </citation>
    <scope>NUCLEOTIDE SEQUENCE [LARGE SCALE GENOMIC DNA]</scope>
    <source>
        <strain evidence="2 3">EXF-6604</strain>
    </source>
</reference>
<gene>
    <name evidence="2" type="ORF">D6D01_09048</name>
</gene>
<evidence type="ECO:0000259" key="1">
    <source>
        <dbReference type="Pfam" id="PF13649"/>
    </source>
</evidence>
<dbReference type="GO" id="GO:0032259">
    <property type="term" value="P:methylation"/>
    <property type="evidence" value="ECO:0007669"/>
    <property type="project" value="UniProtKB-KW"/>
</dbReference>
<dbReference type="Pfam" id="PF13649">
    <property type="entry name" value="Methyltransf_25"/>
    <property type="match status" value="1"/>
</dbReference>
<dbReference type="Gene3D" id="3.40.50.150">
    <property type="entry name" value="Vaccinia Virus protein VP39"/>
    <property type="match status" value="1"/>
</dbReference>
<keyword evidence="2" id="KW-0808">Transferase</keyword>
<evidence type="ECO:0000313" key="2">
    <source>
        <dbReference type="EMBL" id="THY11090.1"/>
    </source>
</evidence>
<dbReference type="EMBL" id="QZBD01000570">
    <property type="protein sequence ID" value="THY11090.1"/>
    <property type="molecule type" value="Genomic_DNA"/>
</dbReference>
<dbReference type="AlphaFoldDB" id="A0A4S9K936"/>
<dbReference type="GO" id="GO:0008168">
    <property type="term" value="F:methyltransferase activity"/>
    <property type="evidence" value="ECO:0007669"/>
    <property type="project" value="UniProtKB-KW"/>
</dbReference>
<dbReference type="CDD" id="cd02440">
    <property type="entry name" value="AdoMet_MTases"/>
    <property type="match status" value="1"/>
</dbReference>
<organism evidence="2 3">
    <name type="scientific">Aureobasidium pullulans</name>
    <name type="common">Black yeast</name>
    <name type="synonym">Pullularia pullulans</name>
    <dbReference type="NCBI Taxonomy" id="5580"/>
    <lineage>
        <taxon>Eukaryota</taxon>
        <taxon>Fungi</taxon>
        <taxon>Dikarya</taxon>
        <taxon>Ascomycota</taxon>
        <taxon>Pezizomycotina</taxon>
        <taxon>Dothideomycetes</taxon>
        <taxon>Dothideomycetidae</taxon>
        <taxon>Dothideales</taxon>
        <taxon>Saccotheciaceae</taxon>
        <taxon>Aureobasidium</taxon>
    </lineage>
</organism>
<protein>
    <submittedName>
        <fullName evidence="2">S-adenosyl-L-methionine-dependent methyltransferase</fullName>
    </submittedName>
</protein>
<proteinExistence type="predicted"/>
<dbReference type="SUPFAM" id="SSF53335">
    <property type="entry name" value="S-adenosyl-L-methionine-dependent methyltransferases"/>
    <property type="match status" value="1"/>
</dbReference>
<sequence length="228" mass="24869">MSIDLDAASIARLSLHNPKHFGIQHSQTLHRLEILKKWNISAGSRVLELGCGQGDCTTVLAHAVGEDGKVVAVDPASLDYGSPYTLGQAQNQISNGPLGDRIIWVQQSPLEYLSANHIKFDAAILAHSLWYFPSPLLILDTFRALKQHSERLLLAEWSLVASHPSAQPHVLAALAQAALECRKPESTSNIRTVLSPKRLTELAVAAGWQLESETYVQAGDGLLDGQWE</sequence>
<dbReference type="InterPro" id="IPR029063">
    <property type="entry name" value="SAM-dependent_MTases_sf"/>
</dbReference>
<accession>A0A4S9K936</accession>
<dbReference type="Proteomes" id="UP000306584">
    <property type="component" value="Unassembled WGS sequence"/>
</dbReference>
<keyword evidence="2" id="KW-0489">Methyltransferase</keyword>